<proteinExistence type="predicted"/>
<protein>
    <submittedName>
        <fullName evidence="1">CLUMA_CG014119, isoform A</fullName>
    </submittedName>
</protein>
<accession>A0A1J1IMU7</accession>
<reference evidence="1 2" key="1">
    <citation type="submission" date="2015-04" db="EMBL/GenBank/DDBJ databases">
        <authorList>
            <person name="Syromyatnikov M.Y."/>
            <person name="Popov V.N."/>
        </authorList>
    </citation>
    <scope>NUCLEOTIDE SEQUENCE [LARGE SCALE GENOMIC DNA]</scope>
</reference>
<dbReference type="Proteomes" id="UP000183832">
    <property type="component" value="Unassembled WGS sequence"/>
</dbReference>
<keyword evidence="2" id="KW-1185">Reference proteome</keyword>
<sequence length="67" mass="8071">MRRVEKIEPLKFLENVVLLLRILNTLFSTKSLNSCKIHQRLILMFDGKRWKFNDKDNSFFTNIEVDI</sequence>
<evidence type="ECO:0000313" key="2">
    <source>
        <dbReference type="Proteomes" id="UP000183832"/>
    </source>
</evidence>
<organism evidence="1 2">
    <name type="scientific">Clunio marinus</name>
    <dbReference type="NCBI Taxonomy" id="568069"/>
    <lineage>
        <taxon>Eukaryota</taxon>
        <taxon>Metazoa</taxon>
        <taxon>Ecdysozoa</taxon>
        <taxon>Arthropoda</taxon>
        <taxon>Hexapoda</taxon>
        <taxon>Insecta</taxon>
        <taxon>Pterygota</taxon>
        <taxon>Neoptera</taxon>
        <taxon>Endopterygota</taxon>
        <taxon>Diptera</taxon>
        <taxon>Nematocera</taxon>
        <taxon>Chironomoidea</taxon>
        <taxon>Chironomidae</taxon>
        <taxon>Clunio</taxon>
    </lineage>
</organism>
<name>A0A1J1IMU7_9DIPT</name>
<gene>
    <name evidence="1" type="ORF">CLUMA_CG014119</name>
</gene>
<evidence type="ECO:0000313" key="1">
    <source>
        <dbReference type="EMBL" id="CRL00868.1"/>
    </source>
</evidence>
<dbReference type="AlphaFoldDB" id="A0A1J1IMU7"/>
<dbReference type="EMBL" id="CVRI01000054">
    <property type="protein sequence ID" value="CRL00868.1"/>
    <property type="molecule type" value="Genomic_DNA"/>
</dbReference>